<sequence length="536" mass="59677">MADAVSHTSKPQMRAPQLPSEHANPSKFFTHFLYKAVLVTVFLVLLPFFPSLAPEFINQTLHARSWELLQLIFVGIAVSYGLFSKKNDETEKDNSAKLDNAQSYVSKLLQVSSVFDDESENQTVIDENKVQTWSSQYYRGEPVVVVAKESPVVKQENGVSSEISQKPLLLPVRSLKQRVSEQNQADLGDESGRTNGSITRSSSGSGSKRYSSNSRKPRNGELGGLNVQKLEEKLEENVVLPSPIPWRSRSGRMEMKENEDGTLSPSLEEPELSRLDSRSVRPSRSNTSSKNLSPSPSVPTPQKLSPSTSFSSESQAKSREDAVRKKNFSSPPPPPPPPPPPFLRKAVLTKSNSSVTNNAAAPEKLLRRSVRSVPTEELSESEMEEPWRRMNHGVEFKGRMQIDSGGKSVRTFRPNELVIGTEKQPINYKTKSLEKKGYVDTTESYVKSPKEERNALVDNVLMETTDEDSEAETEDDYFEGSSGNGEAAADNSVNDVGPDVDKKADEFIAKFREQIRLQRIESIRRSTAQRAGKTLR</sequence>
<keyword evidence="2" id="KW-1133">Transmembrane helix</keyword>
<dbReference type="Gramene" id="SIN_1018524.t">
    <property type="protein sequence ID" value="SIN_1018524.t.cds1"/>
    <property type="gene ID" value="SIN_1018524"/>
</dbReference>
<feature type="transmembrane region" description="Helical" evidence="2">
    <location>
        <begin position="32"/>
        <end position="53"/>
    </location>
</feature>
<evidence type="ECO:0000313" key="4">
    <source>
        <dbReference type="RefSeq" id="XP_011081292.1"/>
    </source>
</evidence>
<dbReference type="OrthoDB" id="1080706at2759"/>
<gene>
    <name evidence="4" type="primary">LOC105164357</name>
</gene>
<feature type="compositionally biased region" description="Acidic residues" evidence="1">
    <location>
        <begin position="464"/>
        <end position="478"/>
    </location>
</feature>
<feature type="region of interest" description="Disordered" evidence="1">
    <location>
        <begin position="179"/>
        <end position="226"/>
    </location>
</feature>
<dbReference type="KEGG" id="sind:105164357"/>
<dbReference type="PANTHER" id="PTHR34059">
    <property type="entry name" value="EXPRESSED PROTEIN"/>
    <property type="match status" value="1"/>
</dbReference>
<protein>
    <submittedName>
        <fullName evidence="4">Formin BNI1-like</fullName>
    </submittedName>
</protein>
<reference evidence="4" key="1">
    <citation type="submission" date="2025-08" db="UniProtKB">
        <authorList>
            <consortium name="RefSeq"/>
        </authorList>
    </citation>
    <scope>IDENTIFICATION</scope>
</reference>
<organism evidence="3 4">
    <name type="scientific">Sesamum indicum</name>
    <name type="common">Oriental sesame</name>
    <name type="synonym">Sesamum orientale</name>
    <dbReference type="NCBI Taxonomy" id="4182"/>
    <lineage>
        <taxon>Eukaryota</taxon>
        <taxon>Viridiplantae</taxon>
        <taxon>Streptophyta</taxon>
        <taxon>Embryophyta</taxon>
        <taxon>Tracheophyta</taxon>
        <taxon>Spermatophyta</taxon>
        <taxon>Magnoliopsida</taxon>
        <taxon>eudicotyledons</taxon>
        <taxon>Gunneridae</taxon>
        <taxon>Pentapetalae</taxon>
        <taxon>asterids</taxon>
        <taxon>lamiids</taxon>
        <taxon>Lamiales</taxon>
        <taxon>Pedaliaceae</taxon>
        <taxon>Sesamum</taxon>
    </lineage>
</organism>
<evidence type="ECO:0000313" key="3">
    <source>
        <dbReference type="Proteomes" id="UP000504604"/>
    </source>
</evidence>
<feature type="compositionally biased region" description="Low complexity" evidence="1">
    <location>
        <begin position="193"/>
        <end position="214"/>
    </location>
</feature>
<keyword evidence="2" id="KW-0472">Membrane</keyword>
<proteinExistence type="predicted"/>
<dbReference type="GeneID" id="105164357"/>
<feature type="compositionally biased region" description="Polar residues" evidence="1">
    <location>
        <begin position="280"/>
        <end position="315"/>
    </location>
</feature>
<feature type="region of interest" description="Disordered" evidence="1">
    <location>
        <begin position="243"/>
        <end position="386"/>
    </location>
</feature>
<name>A0A6I9T9U5_SESIN</name>
<accession>A0A6I9T9U5</accession>
<dbReference type="Proteomes" id="UP000504604">
    <property type="component" value="Linkage group LG6"/>
</dbReference>
<keyword evidence="2" id="KW-0812">Transmembrane</keyword>
<dbReference type="InterPro" id="IPR008480">
    <property type="entry name" value="DUF761_pln"/>
</dbReference>
<dbReference type="RefSeq" id="XP_011081292.1">
    <property type="nucleotide sequence ID" value="XM_011082990.2"/>
</dbReference>
<feature type="compositionally biased region" description="Pro residues" evidence="1">
    <location>
        <begin position="330"/>
        <end position="342"/>
    </location>
</feature>
<dbReference type="PANTHER" id="PTHR34059:SF1">
    <property type="entry name" value="EXPRESSED PROTEIN"/>
    <property type="match status" value="1"/>
</dbReference>
<feature type="region of interest" description="Disordered" evidence="1">
    <location>
        <begin position="464"/>
        <end position="499"/>
    </location>
</feature>
<dbReference type="Pfam" id="PF05553">
    <property type="entry name" value="DUF761"/>
    <property type="match status" value="1"/>
</dbReference>
<evidence type="ECO:0000256" key="2">
    <source>
        <dbReference type="SAM" id="Phobius"/>
    </source>
</evidence>
<feature type="region of interest" description="Disordered" evidence="1">
    <location>
        <begin position="1"/>
        <end position="20"/>
    </location>
</feature>
<keyword evidence="3" id="KW-1185">Reference proteome</keyword>
<dbReference type="AlphaFoldDB" id="A0A6I9T9U5"/>
<evidence type="ECO:0000256" key="1">
    <source>
        <dbReference type="SAM" id="MobiDB-lite"/>
    </source>
</evidence>
<feature type="compositionally biased region" description="Polar residues" evidence="1">
    <location>
        <begin position="1"/>
        <end position="11"/>
    </location>
</feature>
<feature type="compositionally biased region" description="Polar residues" evidence="1">
    <location>
        <begin position="349"/>
        <end position="359"/>
    </location>
</feature>
<dbReference type="InParanoid" id="A0A6I9T9U5"/>